<dbReference type="CDD" id="cd12148">
    <property type="entry name" value="fungal_TF_MHR"/>
    <property type="match status" value="1"/>
</dbReference>
<dbReference type="CDD" id="cd00067">
    <property type="entry name" value="GAL4"/>
    <property type="match status" value="1"/>
</dbReference>
<evidence type="ECO:0000256" key="2">
    <source>
        <dbReference type="ARBA" id="ARBA00023015"/>
    </source>
</evidence>
<name>A0ABR4DRF6_9PEZI</name>
<keyword evidence="4" id="KW-0539">Nucleus</keyword>
<feature type="compositionally biased region" description="Basic and acidic residues" evidence="5">
    <location>
        <begin position="637"/>
        <end position="656"/>
    </location>
</feature>
<organism evidence="7 8">
    <name type="scientific">Diaporthe vaccinii</name>
    <dbReference type="NCBI Taxonomy" id="105482"/>
    <lineage>
        <taxon>Eukaryota</taxon>
        <taxon>Fungi</taxon>
        <taxon>Dikarya</taxon>
        <taxon>Ascomycota</taxon>
        <taxon>Pezizomycotina</taxon>
        <taxon>Sordariomycetes</taxon>
        <taxon>Sordariomycetidae</taxon>
        <taxon>Diaporthales</taxon>
        <taxon>Diaporthaceae</taxon>
        <taxon>Diaporthe</taxon>
        <taxon>Diaporthe eres species complex</taxon>
    </lineage>
</organism>
<feature type="domain" description="Zn(2)-C6 fungal-type" evidence="6">
    <location>
        <begin position="28"/>
        <end position="59"/>
    </location>
</feature>
<dbReference type="Gene3D" id="4.10.240.10">
    <property type="entry name" value="Zn(2)-C6 fungal-type DNA-binding domain"/>
    <property type="match status" value="1"/>
</dbReference>
<dbReference type="SUPFAM" id="SSF57701">
    <property type="entry name" value="Zn2/Cys6 DNA-binding domain"/>
    <property type="match status" value="1"/>
</dbReference>
<dbReference type="InterPro" id="IPR036864">
    <property type="entry name" value="Zn2-C6_fun-type_DNA-bd_sf"/>
</dbReference>
<dbReference type="PANTHER" id="PTHR47840:SF1">
    <property type="entry name" value="ZN(II)2CYS6 TRANSCRIPTION FACTOR (EUROFUNG)"/>
    <property type="match status" value="1"/>
</dbReference>
<dbReference type="PROSITE" id="PS50048">
    <property type="entry name" value="ZN2_CY6_FUNGAL_2"/>
    <property type="match status" value="1"/>
</dbReference>
<feature type="compositionally biased region" description="Polar residues" evidence="5">
    <location>
        <begin position="1"/>
        <end position="13"/>
    </location>
</feature>
<feature type="region of interest" description="Disordered" evidence="5">
    <location>
        <begin position="622"/>
        <end position="676"/>
    </location>
</feature>
<keyword evidence="3" id="KW-0804">Transcription</keyword>
<gene>
    <name evidence="7" type="ORF">FJTKL_05681</name>
</gene>
<protein>
    <recommendedName>
        <fullName evidence="6">Zn(2)-C6 fungal-type domain-containing protein</fullName>
    </recommendedName>
</protein>
<feature type="region of interest" description="Disordered" evidence="5">
    <location>
        <begin position="94"/>
        <end position="124"/>
    </location>
</feature>
<evidence type="ECO:0000313" key="7">
    <source>
        <dbReference type="EMBL" id="KAL2272963.1"/>
    </source>
</evidence>
<keyword evidence="8" id="KW-1185">Reference proteome</keyword>
<accession>A0ABR4DRF6</accession>
<evidence type="ECO:0000259" key="6">
    <source>
        <dbReference type="PROSITE" id="PS50048"/>
    </source>
</evidence>
<dbReference type="EMBL" id="JBAWTH010000206">
    <property type="protein sequence ID" value="KAL2272963.1"/>
    <property type="molecule type" value="Genomic_DNA"/>
</dbReference>
<dbReference type="Pfam" id="PF00172">
    <property type="entry name" value="Zn_clus"/>
    <property type="match status" value="1"/>
</dbReference>
<dbReference type="SMART" id="SM00066">
    <property type="entry name" value="GAL4"/>
    <property type="match status" value="1"/>
</dbReference>
<feature type="compositionally biased region" description="Polar residues" evidence="5">
    <location>
        <begin position="622"/>
        <end position="633"/>
    </location>
</feature>
<dbReference type="InterPro" id="IPR007219">
    <property type="entry name" value="XnlR_reg_dom"/>
</dbReference>
<dbReference type="PANTHER" id="PTHR47840">
    <property type="entry name" value="ZN(II)2CYS6 TRANSCRIPTION FACTOR (EUROFUNG)-RELATED"/>
    <property type="match status" value="1"/>
</dbReference>
<evidence type="ECO:0000256" key="1">
    <source>
        <dbReference type="ARBA" id="ARBA00022723"/>
    </source>
</evidence>
<reference evidence="7 8" key="1">
    <citation type="submission" date="2024-03" db="EMBL/GenBank/DDBJ databases">
        <title>A high-quality draft genome sequence of Diaporthe vaccinii, a causative agent of upright dieback and viscid rot disease in cranberry plants.</title>
        <authorList>
            <person name="Sarrasin M."/>
            <person name="Lang B.F."/>
            <person name="Burger G."/>
        </authorList>
    </citation>
    <scope>NUCLEOTIDE SEQUENCE [LARGE SCALE GENOMIC DNA]</scope>
    <source>
        <strain evidence="7 8">IS7</strain>
    </source>
</reference>
<evidence type="ECO:0000256" key="5">
    <source>
        <dbReference type="SAM" id="MobiDB-lite"/>
    </source>
</evidence>
<sequence>MAESITSMDNTAKSPPLKRRKVRRGTQSCWECKRRKVRCTFAAPNESVCDGCRSRGVKCIGQDFDDGAMKKGDQTGSRSRTDTVAERLFMLDASDPRNPEIQDGEDATAKKASSPADARTDTPQVKNRHNNLCRALLEAWPKQEDLDVILDAPVSTSILFHGIVCQPYSRLLGKAMPSPRETLQLPSIRSHPVLIARKLLLLATFMQGIPTDAVQGLGALSSICRSTMSRLVETASKLVTSDDELVSSLEGIECIMIEAMYHNNAGNLRQAWVTHRRAMTVAQMLGLHRGTAASATLLDVRNRGRIETEHMWYRLIISDRYLSLMLGLPQASLENPFGSPQALESCIPMERMERMESIAGGLILQRNGADLHNLVKTQESDELLQEAAALMPPQWWTAPCVAAAVGHDSEGLYETIRLMNQFTHYHLLVQLHLPYLLQPSDEREYEYSKVTAVTASREILTRFVSFRGSVSVAAYCRGVDLLAFIASTVLTLAHIDARRQQRVSGSECGKALHMVAHQRLSDRGLLEQTLKCILKMADSEEDAMAYKISNILKNLLAIEDNAAKDDSYSTTISSEPGVPESQYGDKVNGADHSLRIHVPYFGTIRIEHSSVSGPVRVEQTLLDQTSRPSSAPNSLFHGREYPSKGFSRKDGKEKQGSQEPLLGIPDPAGYRIGGDSANADWQPVPFRLDLLRTGEQPESAALDQSDFDFQQIGVDTATLLAPGLTAGIDDWALQGVDMALFDNLIRGAAEPSAGPA</sequence>
<keyword evidence="2" id="KW-0805">Transcription regulation</keyword>
<dbReference type="SMART" id="SM00906">
    <property type="entry name" value="Fungal_trans"/>
    <property type="match status" value="1"/>
</dbReference>
<keyword evidence="1" id="KW-0479">Metal-binding</keyword>
<comment type="caution">
    <text evidence="7">The sequence shown here is derived from an EMBL/GenBank/DDBJ whole genome shotgun (WGS) entry which is preliminary data.</text>
</comment>
<feature type="region of interest" description="Disordered" evidence="5">
    <location>
        <begin position="1"/>
        <end position="27"/>
    </location>
</feature>
<dbReference type="Proteomes" id="UP001600888">
    <property type="component" value="Unassembled WGS sequence"/>
</dbReference>
<evidence type="ECO:0000313" key="8">
    <source>
        <dbReference type="Proteomes" id="UP001600888"/>
    </source>
</evidence>
<dbReference type="Pfam" id="PF04082">
    <property type="entry name" value="Fungal_trans"/>
    <property type="match status" value="1"/>
</dbReference>
<proteinExistence type="predicted"/>
<dbReference type="InterPro" id="IPR001138">
    <property type="entry name" value="Zn2Cys6_DnaBD"/>
</dbReference>
<evidence type="ECO:0000256" key="4">
    <source>
        <dbReference type="ARBA" id="ARBA00023242"/>
    </source>
</evidence>
<dbReference type="PROSITE" id="PS00463">
    <property type="entry name" value="ZN2_CY6_FUNGAL_1"/>
    <property type="match status" value="1"/>
</dbReference>
<evidence type="ECO:0000256" key="3">
    <source>
        <dbReference type="ARBA" id="ARBA00023163"/>
    </source>
</evidence>